<evidence type="ECO:0000313" key="2">
    <source>
        <dbReference type="EMBL" id="JAP88991.1"/>
    </source>
</evidence>
<name>A0A146K006_9EUKA</name>
<feature type="non-terminal residue" evidence="2">
    <location>
        <position position="1"/>
    </location>
</feature>
<gene>
    <name evidence="2" type="ORF">TPC1_31514</name>
</gene>
<evidence type="ECO:0000256" key="1">
    <source>
        <dbReference type="SAM" id="Coils"/>
    </source>
</evidence>
<proteinExistence type="predicted"/>
<feature type="coiled-coil region" evidence="1">
    <location>
        <begin position="94"/>
        <end position="192"/>
    </location>
</feature>
<sequence>NQQIESLKNELAMHKQLADQMKKAVKEQAQNQIDDTKRIKELEAQLLEKDATLMDFQKAIKAKMAETKVVASFEDREQLQKSHKAETDGLIQQIGEKDFEIQSLKEQNDELQAKNSNLADQFAQLQQNLQIDFAEKQKLFSEQLDVKDLLIKELQLKNESLVKAIQEMQIKLDLKEEIFQNKLIEVEKLKNQTKKPAKPTPMKLLLQTTELIDEEVLKINSDGIGRFDAEIRILNEMTNAYLRIQKQINATTLQRYKNEEHGCYYPQIKSPTKQKEQNSVEVQVVEQERKEFIGMPEEYKQFKQKLIDSLYMLKSEVSPELQQQQGKIKQIDFNDEYDVLHGFDELQLL</sequence>
<feature type="coiled-coil region" evidence="1">
    <location>
        <begin position="4"/>
        <end position="59"/>
    </location>
</feature>
<dbReference type="AlphaFoldDB" id="A0A146K006"/>
<accession>A0A146K006</accession>
<feature type="non-terminal residue" evidence="2">
    <location>
        <position position="349"/>
    </location>
</feature>
<protein>
    <submittedName>
        <fullName evidence="2">Uncharacterized protein</fullName>
    </submittedName>
</protein>
<dbReference type="EMBL" id="GDID01007615">
    <property type="protein sequence ID" value="JAP88991.1"/>
    <property type="molecule type" value="Transcribed_RNA"/>
</dbReference>
<keyword evidence="1" id="KW-0175">Coiled coil</keyword>
<reference evidence="2" key="1">
    <citation type="submission" date="2015-07" db="EMBL/GenBank/DDBJ databases">
        <title>Adaptation to a free-living lifestyle via gene acquisitions in the diplomonad Trepomonas sp. PC1.</title>
        <authorList>
            <person name="Xu F."/>
            <person name="Jerlstrom-Hultqvist J."/>
            <person name="Kolisko M."/>
            <person name="Simpson A.G.B."/>
            <person name="Roger A.J."/>
            <person name="Svard S.G."/>
            <person name="Andersson J.O."/>
        </authorList>
    </citation>
    <scope>NUCLEOTIDE SEQUENCE</scope>
    <source>
        <strain evidence="2">PC1</strain>
    </source>
</reference>
<organism evidence="2">
    <name type="scientific">Trepomonas sp. PC1</name>
    <dbReference type="NCBI Taxonomy" id="1076344"/>
    <lineage>
        <taxon>Eukaryota</taxon>
        <taxon>Metamonada</taxon>
        <taxon>Diplomonadida</taxon>
        <taxon>Hexamitidae</taxon>
        <taxon>Hexamitinae</taxon>
        <taxon>Trepomonas</taxon>
    </lineage>
</organism>